<proteinExistence type="predicted"/>
<dbReference type="PANTHER" id="PTHR35787">
    <property type="entry name" value="GLYCEROL UPTAKE OPERON ANTITERMINATOR REGULATORY PROTEIN"/>
    <property type="match status" value="1"/>
</dbReference>
<dbReference type="InterPro" id="IPR006699">
    <property type="entry name" value="GlpP"/>
</dbReference>
<reference evidence="1 2" key="1">
    <citation type="submission" date="2018-06" db="EMBL/GenBank/DDBJ databases">
        <authorList>
            <consortium name="Pathogen Informatics"/>
            <person name="Doyle S."/>
        </authorList>
    </citation>
    <scope>NUCLEOTIDE SEQUENCE [LARGE SCALE GENOMIC DNA]</scope>
    <source>
        <strain evidence="1 2">NCTC10429</strain>
    </source>
</reference>
<dbReference type="Proteomes" id="UP000254088">
    <property type="component" value="Unassembled WGS sequence"/>
</dbReference>
<dbReference type="GO" id="GO:0006355">
    <property type="term" value="P:regulation of DNA-templated transcription"/>
    <property type="evidence" value="ECO:0007669"/>
    <property type="project" value="InterPro"/>
</dbReference>
<protein>
    <submittedName>
        <fullName evidence="1">Glycerol antiterminator regulatory protein</fullName>
    </submittedName>
</protein>
<gene>
    <name evidence="1" type="primary">ygcP_1</name>
    <name evidence="1" type="ORF">NCTC10429_01761</name>
</gene>
<accession>A0A377C5X6</accession>
<dbReference type="EMBL" id="UGEX01000001">
    <property type="protein sequence ID" value="STL83193.1"/>
    <property type="molecule type" value="Genomic_DNA"/>
</dbReference>
<dbReference type="PANTHER" id="PTHR35787:SF1">
    <property type="entry name" value="GLYCEROL UPTAKE OPERON ANTITERMINATOR REGULATORY PROTEIN"/>
    <property type="match status" value="1"/>
</dbReference>
<dbReference type="GO" id="GO:0006071">
    <property type="term" value="P:glycerol metabolic process"/>
    <property type="evidence" value="ECO:0007669"/>
    <property type="project" value="InterPro"/>
</dbReference>
<dbReference type="SUPFAM" id="SSF110391">
    <property type="entry name" value="GlpP-like"/>
    <property type="match status" value="1"/>
</dbReference>
<evidence type="ECO:0000313" key="2">
    <source>
        <dbReference type="Proteomes" id="UP000254088"/>
    </source>
</evidence>
<dbReference type="InterPro" id="IPR013785">
    <property type="entry name" value="Aldolase_TIM"/>
</dbReference>
<organism evidence="1 2">
    <name type="scientific">Escherichia coli</name>
    <dbReference type="NCBI Taxonomy" id="562"/>
    <lineage>
        <taxon>Bacteria</taxon>
        <taxon>Pseudomonadati</taxon>
        <taxon>Pseudomonadota</taxon>
        <taxon>Gammaproteobacteria</taxon>
        <taxon>Enterobacterales</taxon>
        <taxon>Enterobacteriaceae</taxon>
        <taxon>Escherichia</taxon>
    </lineage>
</organism>
<dbReference type="Pfam" id="PF04309">
    <property type="entry name" value="G3P_antiterm"/>
    <property type="match status" value="1"/>
</dbReference>
<dbReference type="Gene3D" id="3.20.20.70">
    <property type="entry name" value="Aldolase class I"/>
    <property type="match status" value="1"/>
</dbReference>
<sequence length="132" mass="14529">MLICWKARQIKKSLFSFLKLVTEADGIISTKASMLKAARAEGFFCIYRLFIVDSISFHNIDKQVAQSNPDCIEILPGCMPKVLGWVTEKIRQPLIAGGLVCDEEDARNAINAGVVALSTTNTGVWTLAKKLL</sequence>
<dbReference type="AlphaFoldDB" id="A0A377C5X6"/>
<name>A0A377C5X6_ECOLX</name>
<evidence type="ECO:0000313" key="1">
    <source>
        <dbReference type="EMBL" id="STL83193.1"/>
    </source>
</evidence>